<evidence type="ECO:0000313" key="1">
    <source>
        <dbReference type="EMBL" id="CAJ2678977.1"/>
    </source>
</evidence>
<accession>A0ACB0MFX2</accession>
<keyword evidence="2" id="KW-1185">Reference proteome</keyword>
<gene>
    <name evidence="1" type="ORF">MILVUS5_LOCUS41173</name>
</gene>
<dbReference type="Proteomes" id="UP001177021">
    <property type="component" value="Unassembled WGS sequence"/>
</dbReference>
<sequence length="56" mass="6275">MMMVVASYNKDGGEDDSGSASRGNWWKLARISLLLKEHTLAKGNMLLKLKVNRKIV</sequence>
<proteinExistence type="predicted"/>
<reference evidence="1" key="1">
    <citation type="submission" date="2023-10" db="EMBL/GenBank/DDBJ databases">
        <authorList>
            <person name="Rodriguez Cubillos JULIANA M."/>
            <person name="De Vega J."/>
        </authorList>
    </citation>
    <scope>NUCLEOTIDE SEQUENCE</scope>
</reference>
<name>A0ACB0MFX2_TRIPR</name>
<dbReference type="EMBL" id="CASHSV030000823">
    <property type="protein sequence ID" value="CAJ2678977.1"/>
    <property type="molecule type" value="Genomic_DNA"/>
</dbReference>
<organism evidence="1 2">
    <name type="scientific">Trifolium pratense</name>
    <name type="common">Red clover</name>
    <dbReference type="NCBI Taxonomy" id="57577"/>
    <lineage>
        <taxon>Eukaryota</taxon>
        <taxon>Viridiplantae</taxon>
        <taxon>Streptophyta</taxon>
        <taxon>Embryophyta</taxon>
        <taxon>Tracheophyta</taxon>
        <taxon>Spermatophyta</taxon>
        <taxon>Magnoliopsida</taxon>
        <taxon>eudicotyledons</taxon>
        <taxon>Gunneridae</taxon>
        <taxon>Pentapetalae</taxon>
        <taxon>rosids</taxon>
        <taxon>fabids</taxon>
        <taxon>Fabales</taxon>
        <taxon>Fabaceae</taxon>
        <taxon>Papilionoideae</taxon>
        <taxon>50 kb inversion clade</taxon>
        <taxon>NPAAA clade</taxon>
        <taxon>Hologalegina</taxon>
        <taxon>IRL clade</taxon>
        <taxon>Trifolieae</taxon>
        <taxon>Trifolium</taxon>
    </lineage>
</organism>
<evidence type="ECO:0000313" key="2">
    <source>
        <dbReference type="Proteomes" id="UP001177021"/>
    </source>
</evidence>
<comment type="caution">
    <text evidence="1">The sequence shown here is derived from an EMBL/GenBank/DDBJ whole genome shotgun (WGS) entry which is preliminary data.</text>
</comment>
<protein>
    <submittedName>
        <fullName evidence="1">Uncharacterized protein</fullName>
    </submittedName>
</protein>